<dbReference type="Gene3D" id="3.40.50.1450">
    <property type="entry name" value="HybD-like"/>
    <property type="match status" value="1"/>
</dbReference>
<dbReference type="EMBL" id="PPTF01000060">
    <property type="protein sequence ID" value="POA98230.1"/>
    <property type="molecule type" value="Genomic_DNA"/>
</dbReference>
<dbReference type="GO" id="GO:0016485">
    <property type="term" value="P:protein processing"/>
    <property type="evidence" value="ECO:0007669"/>
    <property type="project" value="TreeGrafter"/>
</dbReference>
<dbReference type="InterPro" id="IPR000671">
    <property type="entry name" value="Peptidase_A31"/>
</dbReference>
<reference evidence="1 2" key="1">
    <citation type="submission" date="2018-01" db="EMBL/GenBank/DDBJ databases">
        <title>Genomic Sequence of Chromobacterium MWU13-2610 from wild cranberry bogs within the Cape Cod National Seashore.</title>
        <authorList>
            <person name="O'Hara-Hanley K."/>
            <person name="Soby S."/>
            <person name="Harrison A."/>
        </authorList>
    </citation>
    <scope>NUCLEOTIDE SEQUENCE [LARGE SCALE GENOMIC DNA]</scope>
    <source>
        <strain evidence="1 2">MWU13-2610</strain>
    </source>
</reference>
<sequence length="159" mass="17229">MKTDTPDLILAVGNSMMGDDGAGPLLADLMRQAPLPGWDVEDGGSAPENATHRIAARAPRRVVLVDAADMGLAPGEIRRVPPDALADMFIMSTHDLPLSFVMERLAETVPVVEFIGIQPDLVAFYCPMTEQVRQAVSRLYDVLRDDASLDSLPWLSDAD</sequence>
<dbReference type="RefSeq" id="WP_103320437.1">
    <property type="nucleotide sequence ID" value="NZ_PPTF01000060.1"/>
</dbReference>
<dbReference type="NCBIfam" id="TIGR00072">
    <property type="entry name" value="hydrog_prot"/>
    <property type="match status" value="1"/>
</dbReference>
<dbReference type="AlphaFoldDB" id="A0A2K4MMF0"/>
<evidence type="ECO:0000313" key="1">
    <source>
        <dbReference type="EMBL" id="POA98230.1"/>
    </source>
</evidence>
<dbReference type="PANTHER" id="PTHR30302:SF4">
    <property type="entry name" value="HYDROGENASE 3 MATURATION PROTEASE"/>
    <property type="match status" value="1"/>
</dbReference>
<dbReference type="CDD" id="cd06067">
    <property type="entry name" value="H2MP_MemB-H2evol"/>
    <property type="match status" value="1"/>
</dbReference>
<dbReference type="InterPro" id="IPR004420">
    <property type="entry name" value="Pept_A31_hyd_mat_HycI"/>
</dbReference>
<comment type="caution">
    <text evidence="1">The sequence shown here is derived from an EMBL/GenBank/DDBJ whole genome shotgun (WGS) entry which is preliminary data.</text>
</comment>
<protein>
    <submittedName>
        <fullName evidence="1">Hydrogenase maturation peptidase HycI</fullName>
    </submittedName>
</protein>
<gene>
    <name evidence="1" type="ORF">C2134_12320</name>
</gene>
<accession>A0A2K4MMF0</accession>
<dbReference type="GO" id="GO:0004175">
    <property type="term" value="F:endopeptidase activity"/>
    <property type="evidence" value="ECO:0007669"/>
    <property type="project" value="TreeGrafter"/>
</dbReference>
<dbReference type="GO" id="GO:0008047">
    <property type="term" value="F:enzyme activator activity"/>
    <property type="evidence" value="ECO:0007669"/>
    <property type="project" value="InterPro"/>
</dbReference>
<dbReference type="NCBIfam" id="TIGR00142">
    <property type="entry name" value="hycI"/>
    <property type="match status" value="1"/>
</dbReference>
<dbReference type="Proteomes" id="UP000236416">
    <property type="component" value="Unassembled WGS sequence"/>
</dbReference>
<proteinExistence type="predicted"/>
<evidence type="ECO:0000313" key="2">
    <source>
        <dbReference type="Proteomes" id="UP000236416"/>
    </source>
</evidence>
<dbReference type="InterPro" id="IPR023430">
    <property type="entry name" value="Pept_HybD-like_dom_sf"/>
</dbReference>
<dbReference type="SUPFAM" id="SSF53163">
    <property type="entry name" value="HybD-like"/>
    <property type="match status" value="1"/>
</dbReference>
<name>A0A2K4MMF0_9NEIS</name>
<dbReference type="PANTHER" id="PTHR30302">
    <property type="entry name" value="HYDROGENASE 1 MATURATION PROTEASE"/>
    <property type="match status" value="1"/>
</dbReference>
<organism evidence="1 2">
    <name type="scientific">Chromobacterium sinusclupearum</name>
    <dbReference type="NCBI Taxonomy" id="2077146"/>
    <lineage>
        <taxon>Bacteria</taxon>
        <taxon>Pseudomonadati</taxon>
        <taxon>Pseudomonadota</taxon>
        <taxon>Betaproteobacteria</taxon>
        <taxon>Neisseriales</taxon>
        <taxon>Chromobacteriaceae</taxon>
        <taxon>Chromobacterium</taxon>
    </lineage>
</organism>
<dbReference type="Pfam" id="PF01750">
    <property type="entry name" value="HycI"/>
    <property type="match status" value="1"/>
</dbReference>
<dbReference type="PRINTS" id="PR00446">
    <property type="entry name" value="HYDRGNUPTAKE"/>
</dbReference>
<keyword evidence="2" id="KW-1185">Reference proteome</keyword>